<sequence length="571" mass="60474">MKFFSHDLAVLCGVVCLPIGCMIVGSLTAYFYAPGRRVRCCFGSLAAGLLVASLFFELVPLATKSLDTPHAVAVVVGLAVAGGMVIILDVAEDRIAQAHERAQDERRRQQRERRERQLQNLLEKQQQPRPAEPSKTSSASHAAPNGKPHTTATTSAAMGERDAAHAKAHDYDAQLNNTNNLTHPQHQPPAESPSVNAPGGMPYSRFPFADMGQHTPSMLMVAPPSLSTSSPSASSPSPSTPGTPLTPPHARADNDNTPPSSAPLLASSSPPRPPPASSQGTQPTSHPTSQPASQPQLPSHTTDHSRAWSTASPSGQRRHHHPRCVRGGRRRRRRVGSDNADDAEQQPLLTDASSVYSAATINNPPIEYLAGEHSLAESIDAGVWDGRRPLRLRRTTSAPPAPLPVSRRRRLPHPGTGDFPLGAAVLIALDGMSDGLVIGVTSSLTLTQGLVVSGSLAMEMCITGAALSSILYKHGVQRRVAVPCLVAIPFTMLLGAWLGRAVILAISRSSAIFSGIVAFTVGQITYLATTQLYSDSYQEAKAGSSALARACAAFFFGGLIAGFCMNTFLPE</sequence>
<dbReference type="eggNOG" id="ENOG502S6FK">
    <property type="taxonomic scope" value="Eukaryota"/>
</dbReference>
<dbReference type="KEGG" id="sre:PTSG_05014"/>
<dbReference type="EMBL" id="GL832965">
    <property type="protein sequence ID" value="EGD73297.1"/>
    <property type="molecule type" value="Genomic_DNA"/>
</dbReference>
<evidence type="ECO:0000313" key="7">
    <source>
        <dbReference type="EMBL" id="EGD73297.1"/>
    </source>
</evidence>
<feature type="compositionally biased region" description="Basic residues" evidence="5">
    <location>
        <begin position="316"/>
        <end position="334"/>
    </location>
</feature>
<feature type="compositionally biased region" description="Low complexity" evidence="5">
    <location>
        <begin position="222"/>
        <end position="237"/>
    </location>
</feature>
<evidence type="ECO:0000256" key="5">
    <source>
        <dbReference type="SAM" id="MobiDB-lite"/>
    </source>
</evidence>
<organism evidence="8">
    <name type="scientific">Salpingoeca rosetta (strain ATCC 50818 / BSB-021)</name>
    <dbReference type="NCBI Taxonomy" id="946362"/>
    <lineage>
        <taxon>Eukaryota</taxon>
        <taxon>Choanoflagellata</taxon>
        <taxon>Craspedida</taxon>
        <taxon>Salpingoecidae</taxon>
        <taxon>Salpingoeca</taxon>
    </lineage>
</organism>
<dbReference type="OrthoDB" id="10660210at2759"/>
<dbReference type="AlphaFoldDB" id="F2U994"/>
<dbReference type="GO" id="GO:0046873">
    <property type="term" value="F:metal ion transmembrane transporter activity"/>
    <property type="evidence" value="ECO:0007669"/>
    <property type="project" value="InterPro"/>
</dbReference>
<feature type="compositionally biased region" description="Pro residues" evidence="5">
    <location>
        <begin position="238"/>
        <end position="247"/>
    </location>
</feature>
<feature type="transmembrane region" description="Helical" evidence="6">
    <location>
        <begin position="6"/>
        <end position="33"/>
    </location>
</feature>
<feature type="transmembrane region" description="Helical" evidence="6">
    <location>
        <begin position="512"/>
        <end position="534"/>
    </location>
</feature>
<evidence type="ECO:0000256" key="3">
    <source>
        <dbReference type="ARBA" id="ARBA00022989"/>
    </source>
</evidence>
<evidence type="ECO:0000256" key="2">
    <source>
        <dbReference type="ARBA" id="ARBA00022692"/>
    </source>
</evidence>
<evidence type="ECO:0000256" key="1">
    <source>
        <dbReference type="ARBA" id="ARBA00004141"/>
    </source>
</evidence>
<keyword evidence="8" id="KW-1185">Reference proteome</keyword>
<feature type="compositionally biased region" description="Basic and acidic residues" evidence="5">
    <location>
        <begin position="159"/>
        <end position="172"/>
    </location>
</feature>
<dbReference type="GeneID" id="16074907"/>
<protein>
    <submittedName>
        <fullName evidence="7">Uncharacterized protein</fullName>
    </submittedName>
</protein>
<gene>
    <name evidence="7" type="ORF">PTSG_05014</name>
</gene>
<accession>F2U994</accession>
<keyword evidence="4 6" id="KW-0472">Membrane</keyword>
<proteinExistence type="predicted"/>
<name>F2U994_SALR5</name>
<keyword evidence="2 6" id="KW-0812">Transmembrane</keyword>
<evidence type="ECO:0000256" key="4">
    <source>
        <dbReference type="ARBA" id="ARBA00023136"/>
    </source>
</evidence>
<comment type="subcellular location">
    <subcellularLocation>
        <location evidence="1">Membrane</location>
        <topology evidence="1">Multi-pass membrane protein</topology>
    </subcellularLocation>
</comment>
<feature type="compositionally biased region" description="Polar residues" evidence="5">
    <location>
        <begin position="279"/>
        <end position="300"/>
    </location>
</feature>
<evidence type="ECO:0000256" key="6">
    <source>
        <dbReference type="SAM" id="Phobius"/>
    </source>
</evidence>
<dbReference type="Pfam" id="PF02535">
    <property type="entry name" value="Zip"/>
    <property type="match status" value="1"/>
</dbReference>
<feature type="region of interest" description="Disordered" evidence="5">
    <location>
        <begin position="121"/>
        <end position="349"/>
    </location>
</feature>
<dbReference type="InParanoid" id="F2U994"/>
<feature type="transmembrane region" description="Helical" evidence="6">
    <location>
        <begin position="546"/>
        <end position="569"/>
    </location>
</feature>
<dbReference type="Proteomes" id="UP000007799">
    <property type="component" value="Unassembled WGS sequence"/>
</dbReference>
<feature type="compositionally biased region" description="Polar residues" evidence="5">
    <location>
        <begin position="174"/>
        <end position="185"/>
    </location>
</feature>
<evidence type="ECO:0000313" key="8">
    <source>
        <dbReference type="Proteomes" id="UP000007799"/>
    </source>
</evidence>
<dbReference type="RefSeq" id="XP_004994328.1">
    <property type="nucleotide sequence ID" value="XM_004994271.1"/>
</dbReference>
<feature type="compositionally biased region" description="Low complexity" evidence="5">
    <location>
        <begin position="258"/>
        <end position="269"/>
    </location>
</feature>
<reference evidence="7" key="1">
    <citation type="submission" date="2009-08" db="EMBL/GenBank/DDBJ databases">
        <title>Annotation of Salpingoeca rosetta.</title>
        <authorList>
            <consortium name="The Broad Institute Genome Sequencing Platform"/>
            <person name="Russ C."/>
            <person name="Cuomo C."/>
            <person name="Burger G."/>
            <person name="Gray M.W."/>
            <person name="Holland P.W.H."/>
            <person name="King N."/>
            <person name="Lang F.B.F."/>
            <person name="Roger A.J."/>
            <person name="Ruiz-Trillo I."/>
            <person name="Young S.K."/>
            <person name="Zeng Q."/>
            <person name="Gargeya S."/>
            <person name="Alvarado L."/>
            <person name="Berlin A."/>
            <person name="Chapman S.B."/>
            <person name="Chen Z."/>
            <person name="Freedman E."/>
            <person name="Gellesch M."/>
            <person name="Goldberg J."/>
            <person name="Griggs A."/>
            <person name="Gujja S."/>
            <person name="Heilman E."/>
            <person name="Heiman D."/>
            <person name="Howarth C."/>
            <person name="Mehta T."/>
            <person name="Neiman D."/>
            <person name="Pearson M."/>
            <person name="Roberts A."/>
            <person name="Saif S."/>
            <person name="Shea T."/>
            <person name="Shenoy N."/>
            <person name="Sisk P."/>
            <person name="Stolte C."/>
            <person name="Sykes S."/>
            <person name="White J."/>
            <person name="Yandava C."/>
            <person name="Haas B."/>
            <person name="Nusbaum C."/>
            <person name="Birren B."/>
        </authorList>
    </citation>
    <scope>NUCLEOTIDE SEQUENCE [LARGE SCALE GENOMIC DNA]</scope>
    <source>
        <strain evidence="7">ATCC 50818</strain>
    </source>
</reference>
<dbReference type="GO" id="GO:0016020">
    <property type="term" value="C:membrane"/>
    <property type="evidence" value="ECO:0007669"/>
    <property type="project" value="UniProtKB-SubCell"/>
</dbReference>
<feature type="transmembrane region" description="Helical" evidence="6">
    <location>
        <begin position="450"/>
        <end position="472"/>
    </location>
</feature>
<feature type="transmembrane region" description="Helical" evidence="6">
    <location>
        <begin position="40"/>
        <end position="59"/>
    </location>
</feature>
<feature type="transmembrane region" description="Helical" evidence="6">
    <location>
        <begin position="484"/>
        <end position="506"/>
    </location>
</feature>
<feature type="transmembrane region" description="Helical" evidence="6">
    <location>
        <begin position="71"/>
        <end position="91"/>
    </location>
</feature>
<keyword evidence="3 6" id="KW-1133">Transmembrane helix</keyword>
<dbReference type="InterPro" id="IPR003689">
    <property type="entry name" value="ZIP"/>
</dbReference>